<sequence length="38" mass="4206">GASFHQGLSKKQEVGIRAELEALGIWSFGYKPTLDHHP</sequence>
<protein>
    <submittedName>
        <fullName evidence="1">Uncharacterized protein</fullName>
    </submittedName>
</protein>
<evidence type="ECO:0000313" key="1">
    <source>
        <dbReference type="EMBL" id="MCI54805.1"/>
    </source>
</evidence>
<organism evidence="1 2">
    <name type="scientific">Trifolium medium</name>
    <dbReference type="NCBI Taxonomy" id="97028"/>
    <lineage>
        <taxon>Eukaryota</taxon>
        <taxon>Viridiplantae</taxon>
        <taxon>Streptophyta</taxon>
        <taxon>Embryophyta</taxon>
        <taxon>Tracheophyta</taxon>
        <taxon>Spermatophyta</taxon>
        <taxon>Magnoliopsida</taxon>
        <taxon>eudicotyledons</taxon>
        <taxon>Gunneridae</taxon>
        <taxon>Pentapetalae</taxon>
        <taxon>rosids</taxon>
        <taxon>fabids</taxon>
        <taxon>Fabales</taxon>
        <taxon>Fabaceae</taxon>
        <taxon>Papilionoideae</taxon>
        <taxon>50 kb inversion clade</taxon>
        <taxon>NPAAA clade</taxon>
        <taxon>Hologalegina</taxon>
        <taxon>IRL clade</taxon>
        <taxon>Trifolieae</taxon>
        <taxon>Trifolium</taxon>
    </lineage>
</organism>
<name>A0A392T3C4_9FABA</name>
<dbReference type="EMBL" id="LXQA010485493">
    <property type="protein sequence ID" value="MCI54805.1"/>
    <property type="molecule type" value="Genomic_DNA"/>
</dbReference>
<evidence type="ECO:0000313" key="2">
    <source>
        <dbReference type="Proteomes" id="UP000265520"/>
    </source>
</evidence>
<proteinExistence type="predicted"/>
<dbReference type="AlphaFoldDB" id="A0A392T3C4"/>
<accession>A0A392T3C4</accession>
<keyword evidence="2" id="KW-1185">Reference proteome</keyword>
<reference evidence="1 2" key="1">
    <citation type="journal article" date="2018" name="Front. Plant Sci.">
        <title>Red Clover (Trifolium pratense) and Zigzag Clover (T. medium) - A Picture of Genomic Similarities and Differences.</title>
        <authorList>
            <person name="Dluhosova J."/>
            <person name="Istvanek J."/>
            <person name="Nedelnik J."/>
            <person name="Repkova J."/>
        </authorList>
    </citation>
    <scope>NUCLEOTIDE SEQUENCE [LARGE SCALE GENOMIC DNA]</scope>
    <source>
        <strain evidence="2">cv. 10/8</strain>
        <tissue evidence="1">Leaf</tissue>
    </source>
</reference>
<dbReference type="Proteomes" id="UP000265520">
    <property type="component" value="Unassembled WGS sequence"/>
</dbReference>
<feature type="non-terminal residue" evidence="1">
    <location>
        <position position="1"/>
    </location>
</feature>
<comment type="caution">
    <text evidence="1">The sequence shown here is derived from an EMBL/GenBank/DDBJ whole genome shotgun (WGS) entry which is preliminary data.</text>
</comment>